<accession>A0A445GB46</accession>
<evidence type="ECO:0000256" key="4">
    <source>
        <dbReference type="ARBA" id="ARBA00022946"/>
    </source>
</evidence>
<dbReference type="PANTHER" id="PTHR33415:SF4">
    <property type="entry name" value="DCL PROTEIN (DUF3223)"/>
    <property type="match status" value="1"/>
</dbReference>
<name>A0A445GB46_GLYSO</name>
<evidence type="ECO:0000256" key="3">
    <source>
        <dbReference type="ARBA" id="ARBA00022640"/>
    </source>
</evidence>
<protein>
    <submittedName>
        <fullName evidence="5">Protein DCL-like, chloroplastic isoform A</fullName>
    </submittedName>
</protein>
<sequence length="176" mass="20745">MAARHFLLHRLRLRSFQGFTVAAPKGHRLWCSATSAPEEAASNAEVDDPEWRKKEEKIVRDVEPIVSLTMQILYSSRYMNGEILTMEDERAVVENILIYHPDYEDKIGSGLNSIMVDQHPLYLFPRCLFVVRTDGSWIDFSYRVCIEEYIKNKYQVSAERFVKRRFLRDLIKRWGI</sequence>
<comment type="subcellular location">
    <subcellularLocation>
        <location evidence="1">Plastid</location>
        <location evidence="1">Chloroplast</location>
    </subcellularLocation>
</comment>
<dbReference type="SMR" id="A0A445GB46"/>
<dbReference type="GO" id="GO:0009507">
    <property type="term" value="C:chloroplast"/>
    <property type="evidence" value="ECO:0007669"/>
    <property type="project" value="UniProtKB-SubCell"/>
</dbReference>
<evidence type="ECO:0000313" key="5">
    <source>
        <dbReference type="EMBL" id="RZB58394.1"/>
    </source>
</evidence>
<keyword evidence="2" id="KW-0150">Chloroplast</keyword>
<keyword evidence="4" id="KW-0809">Transit peptide</keyword>
<comment type="caution">
    <text evidence="5">The sequence shown here is derived from an EMBL/GenBank/DDBJ whole genome shotgun (WGS) entry which is preliminary data.</text>
</comment>
<dbReference type="GO" id="GO:0009658">
    <property type="term" value="P:chloroplast organization"/>
    <property type="evidence" value="ECO:0007669"/>
    <property type="project" value="UniProtKB-ARBA"/>
</dbReference>
<proteinExistence type="predicted"/>
<reference evidence="5 6" key="1">
    <citation type="submission" date="2018-09" db="EMBL/GenBank/DDBJ databases">
        <title>A high-quality reference genome of wild soybean provides a powerful tool to mine soybean genomes.</title>
        <authorList>
            <person name="Xie M."/>
            <person name="Chung C.Y.L."/>
            <person name="Li M.-W."/>
            <person name="Wong F.-L."/>
            <person name="Chan T.-F."/>
            <person name="Lam H.-M."/>
        </authorList>
    </citation>
    <scope>NUCLEOTIDE SEQUENCE [LARGE SCALE GENOMIC DNA]</scope>
    <source>
        <strain evidence="6">cv. W05</strain>
        <tissue evidence="5">Hypocotyl of etiolated seedlings</tissue>
    </source>
</reference>
<organism evidence="5 6">
    <name type="scientific">Glycine soja</name>
    <name type="common">Wild soybean</name>
    <dbReference type="NCBI Taxonomy" id="3848"/>
    <lineage>
        <taxon>Eukaryota</taxon>
        <taxon>Viridiplantae</taxon>
        <taxon>Streptophyta</taxon>
        <taxon>Embryophyta</taxon>
        <taxon>Tracheophyta</taxon>
        <taxon>Spermatophyta</taxon>
        <taxon>Magnoliopsida</taxon>
        <taxon>eudicotyledons</taxon>
        <taxon>Gunneridae</taxon>
        <taxon>Pentapetalae</taxon>
        <taxon>rosids</taxon>
        <taxon>fabids</taxon>
        <taxon>Fabales</taxon>
        <taxon>Fabaceae</taxon>
        <taxon>Papilionoideae</taxon>
        <taxon>50 kb inversion clade</taxon>
        <taxon>NPAAA clade</taxon>
        <taxon>indigoferoid/millettioid clade</taxon>
        <taxon>Phaseoleae</taxon>
        <taxon>Glycine</taxon>
        <taxon>Glycine subgen. Soja</taxon>
    </lineage>
</organism>
<evidence type="ECO:0000313" key="6">
    <source>
        <dbReference type="Proteomes" id="UP000289340"/>
    </source>
</evidence>
<evidence type="ECO:0000256" key="1">
    <source>
        <dbReference type="ARBA" id="ARBA00004229"/>
    </source>
</evidence>
<evidence type="ECO:0000256" key="2">
    <source>
        <dbReference type="ARBA" id="ARBA00022528"/>
    </source>
</evidence>
<dbReference type="FunFam" id="3.10.450.40:FF:000008">
    <property type="entry name" value="Protein DCL, chloroplastic"/>
    <property type="match status" value="1"/>
</dbReference>
<dbReference type="GO" id="GO:1901259">
    <property type="term" value="P:chloroplast rRNA processing"/>
    <property type="evidence" value="ECO:0007669"/>
    <property type="project" value="TreeGrafter"/>
</dbReference>
<keyword evidence="3" id="KW-0934">Plastid</keyword>
<dbReference type="Gene3D" id="3.10.450.40">
    <property type="match status" value="1"/>
</dbReference>
<dbReference type="EMBL" id="QZWG01000017">
    <property type="protein sequence ID" value="RZB58394.1"/>
    <property type="molecule type" value="Genomic_DNA"/>
</dbReference>
<dbReference type="Pfam" id="PF11523">
    <property type="entry name" value="DUF3223"/>
    <property type="match status" value="1"/>
</dbReference>
<keyword evidence="6" id="KW-1185">Reference proteome</keyword>
<gene>
    <name evidence="5" type="ORF">D0Y65_046831</name>
</gene>
<dbReference type="PANTHER" id="PTHR33415">
    <property type="entry name" value="PROTEIN EMBRYO DEFECTIVE 514"/>
    <property type="match status" value="1"/>
</dbReference>
<dbReference type="Gramene" id="XM_028353625.1">
    <property type="protein sequence ID" value="XP_028209426.1"/>
    <property type="gene ID" value="LOC114392477"/>
</dbReference>
<dbReference type="InterPro" id="IPR044673">
    <property type="entry name" value="DCL-like"/>
</dbReference>
<dbReference type="AlphaFoldDB" id="A0A445GB46"/>
<dbReference type="Proteomes" id="UP000289340">
    <property type="component" value="Chromosome 17"/>
</dbReference>